<dbReference type="EMBL" id="JADFTS010000004">
    <property type="protein sequence ID" value="KAF9607820.1"/>
    <property type="molecule type" value="Genomic_DNA"/>
</dbReference>
<accession>A0A835HVP3</accession>
<dbReference type="Proteomes" id="UP000631114">
    <property type="component" value="Unassembled WGS sequence"/>
</dbReference>
<evidence type="ECO:0000313" key="2">
    <source>
        <dbReference type="EMBL" id="KAF9607820.1"/>
    </source>
</evidence>
<name>A0A835HVP3_9MAGN</name>
<dbReference type="Pfam" id="PF06025">
    <property type="entry name" value="DUF913"/>
    <property type="match status" value="1"/>
</dbReference>
<reference evidence="2 3" key="1">
    <citation type="submission" date="2020-10" db="EMBL/GenBank/DDBJ databases">
        <title>The Coptis chinensis genome and diversification of protoberbering-type alkaloids.</title>
        <authorList>
            <person name="Wang B."/>
            <person name="Shu S."/>
            <person name="Song C."/>
            <person name="Liu Y."/>
        </authorList>
    </citation>
    <scope>NUCLEOTIDE SEQUENCE [LARGE SCALE GENOMIC DNA]</scope>
    <source>
        <strain evidence="2">HL-2020</strain>
        <tissue evidence="2">Leaf</tissue>
    </source>
</reference>
<sequence>MVLIEVMKIWFPKRSRLSTLALVALCQDRSRRGQLLIAITSGGHRGILPSFMRKTIDSPPQPKELTVSETWGLDDTIARLKTAKDFGGGVFSLAATVMSDLIHKDPTCFPRLRCFADLPSAFPRSDVLKDFGIAYKGNNMANIFSLIDSKVEEKMEDREVVTKNATLSCHFWKW</sequence>
<protein>
    <recommendedName>
        <fullName evidence="1">DUF913 domain-containing protein</fullName>
    </recommendedName>
</protein>
<evidence type="ECO:0000313" key="3">
    <source>
        <dbReference type="Proteomes" id="UP000631114"/>
    </source>
</evidence>
<proteinExistence type="predicted"/>
<dbReference type="AlphaFoldDB" id="A0A835HVP3"/>
<evidence type="ECO:0000259" key="1">
    <source>
        <dbReference type="Pfam" id="PF06025"/>
    </source>
</evidence>
<feature type="domain" description="DUF913" evidence="1">
    <location>
        <begin position="81"/>
        <end position="112"/>
    </location>
</feature>
<comment type="caution">
    <text evidence="2">The sequence shown here is derived from an EMBL/GenBank/DDBJ whole genome shotgun (WGS) entry which is preliminary data.</text>
</comment>
<dbReference type="InterPro" id="IPR010314">
    <property type="entry name" value="E3_Ub_ligase_DUF913"/>
</dbReference>
<keyword evidence="3" id="KW-1185">Reference proteome</keyword>
<organism evidence="2 3">
    <name type="scientific">Coptis chinensis</name>
    <dbReference type="NCBI Taxonomy" id="261450"/>
    <lineage>
        <taxon>Eukaryota</taxon>
        <taxon>Viridiplantae</taxon>
        <taxon>Streptophyta</taxon>
        <taxon>Embryophyta</taxon>
        <taxon>Tracheophyta</taxon>
        <taxon>Spermatophyta</taxon>
        <taxon>Magnoliopsida</taxon>
        <taxon>Ranunculales</taxon>
        <taxon>Ranunculaceae</taxon>
        <taxon>Coptidoideae</taxon>
        <taxon>Coptis</taxon>
    </lineage>
</organism>
<gene>
    <name evidence="2" type="ORF">IFM89_001568</name>
</gene>